<dbReference type="Proteomes" id="UP000014722">
    <property type="component" value="Segment"/>
</dbReference>
<dbReference type="EMBL" id="KC821625">
    <property type="protein sequence ID" value="AGO49016.1"/>
    <property type="molecule type" value="Genomic_DNA"/>
</dbReference>
<evidence type="ECO:0000313" key="1">
    <source>
        <dbReference type="EMBL" id="AGO49016.1"/>
    </source>
</evidence>
<gene>
    <name evidence="1" type="ORF">Phi13:1_gp005</name>
</gene>
<evidence type="ECO:0000313" key="2">
    <source>
        <dbReference type="Proteomes" id="UP000014722"/>
    </source>
</evidence>
<reference evidence="1 2" key="1">
    <citation type="journal article" date="2013" name="Proc. Natl. Acad. Sci. U.S.A.">
        <title>Twelve previously unknown phage genera are ubiquitous in global oceans.</title>
        <authorList>
            <person name="Holmfeldt K."/>
            <person name="Solonenko N."/>
            <person name="Shah M."/>
            <person name="Corrier K."/>
            <person name="Riemann L."/>
            <person name="Verberkmoes N.C."/>
            <person name="Sullivan M.B."/>
        </authorList>
    </citation>
    <scope>NUCLEOTIDE SEQUENCE [LARGE SCALE GENOMIC DNA]</scope>
    <source>
        <strain evidence="1">Phi13:1</strain>
    </source>
</reference>
<sequence>MSKLLQGLKQQLRNSAITISSELIKDNELTSEELVGMFSNIAQSVSRTNDCDSIKDIIELVEQDVFGILGYCSEGLDDLFEDADRIITWKHNQLKIIN</sequence>
<name>S0A0X9_9CAUD</name>
<accession>S0A0X9</accession>
<protein>
    <submittedName>
        <fullName evidence="1">Uncharacterized protein</fullName>
    </submittedName>
</protein>
<organism evidence="1 2">
    <name type="scientific">Cellulophaga phage phi13:1</name>
    <dbReference type="NCBI Taxonomy" id="1327992"/>
    <lineage>
        <taxon>Viruses</taxon>
        <taxon>Duplodnaviria</taxon>
        <taxon>Heunggongvirae</taxon>
        <taxon>Uroviricota</taxon>
        <taxon>Caudoviricetes</taxon>
        <taxon>Cbastvirus</taxon>
        <taxon>Cbastvirus ST</taxon>
    </lineage>
</organism>
<proteinExistence type="predicted"/>
<reference evidence="2" key="2">
    <citation type="submission" date="2013-03" db="EMBL/GenBank/DDBJ databases">
        <title>The Cellulophaga phages: a novel, diverse, and globally ubiquitous model system.</title>
        <authorList>
            <person name="Holmfeldt K."/>
            <person name="Solonenko N."/>
            <person name="Shah M."/>
            <person name="Corrier K."/>
            <person name="Riemann L."/>
            <person name="VerBerkmoes N.C."/>
            <person name="Sullivan M.B."/>
        </authorList>
    </citation>
    <scope>NUCLEOTIDE SEQUENCE [LARGE SCALE GENOMIC DNA]</scope>
</reference>